<name>A0A813UAK8_9BILA</name>
<keyword evidence="2" id="KW-0472">Membrane</keyword>
<dbReference type="EMBL" id="CAJNOU010000035">
    <property type="protein sequence ID" value="CAF0824018.1"/>
    <property type="molecule type" value="Genomic_DNA"/>
</dbReference>
<accession>A0A813UAK8</accession>
<feature type="transmembrane region" description="Helical" evidence="2">
    <location>
        <begin position="198"/>
        <end position="224"/>
    </location>
</feature>
<evidence type="ECO:0000313" key="5">
    <source>
        <dbReference type="Proteomes" id="UP000663889"/>
    </source>
</evidence>
<proteinExistence type="predicted"/>
<keyword evidence="2" id="KW-0812">Transmembrane</keyword>
<feature type="region of interest" description="Disordered" evidence="1">
    <location>
        <begin position="1"/>
        <end position="22"/>
    </location>
</feature>
<dbReference type="AlphaFoldDB" id="A0A813UAK8"/>
<feature type="transmembrane region" description="Helical" evidence="2">
    <location>
        <begin position="46"/>
        <end position="71"/>
    </location>
</feature>
<feature type="transmembrane region" description="Helical" evidence="2">
    <location>
        <begin position="103"/>
        <end position="121"/>
    </location>
</feature>
<feature type="region of interest" description="Disordered" evidence="1">
    <location>
        <begin position="383"/>
        <end position="406"/>
    </location>
</feature>
<evidence type="ECO:0000313" key="3">
    <source>
        <dbReference type="EMBL" id="CAF0824018.1"/>
    </source>
</evidence>
<dbReference type="Proteomes" id="UP000663874">
    <property type="component" value="Unassembled WGS sequence"/>
</dbReference>
<evidence type="ECO:0000256" key="2">
    <source>
        <dbReference type="SAM" id="Phobius"/>
    </source>
</evidence>
<evidence type="ECO:0000313" key="4">
    <source>
        <dbReference type="EMBL" id="CAF3669868.1"/>
    </source>
</evidence>
<keyword evidence="2" id="KW-1133">Transmembrane helix</keyword>
<dbReference type="EMBL" id="CAJOBE010000645">
    <property type="protein sequence ID" value="CAF3669868.1"/>
    <property type="molecule type" value="Genomic_DNA"/>
</dbReference>
<dbReference type="Proteomes" id="UP000663889">
    <property type="component" value="Unassembled WGS sequence"/>
</dbReference>
<organism evidence="3 5">
    <name type="scientific">Rotaria sordida</name>
    <dbReference type="NCBI Taxonomy" id="392033"/>
    <lineage>
        <taxon>Eukaryota</taxon>
        <taxon>Metazoa</taxon>
        <taxon>Spiralia</taxon>
        <taxon>Gnathifera</taxon>
        <taxon>Rotifera</taxon>
        <taxon>Eurotatoria</taxon>
        <taxon>Bdelloidea</taxon>
        <taxon>Philodinida</taxon>
        <taxon>Philodinidae</taxon>
        <taxon>Rotaria</taxon>
    </lineage>
</organism>
<evidence type="ECO:0000256" key="1">
    <source>
        <dbReference type="SAM" id="MobiDB-lite"/>
    </source>
</evidence>
<comment type="caution">
    <text evidence="3">The sequence shown here is derived from an EMBL/GenBank/DDBJ whole genome shotgun (WGS) entry which is preliminary data.</text>
</comment>
<reference evidence="3" key="1">
    <citation type="submission" date="2021-02" db="EMBL/GenBank/DDBJ databases">
        <authorList>
            <person name="Nowell W R."/>
        </authorList>
    </citation>
    <scope>NUCLEOTIDE SEQUENCE</scope>
</reference>
<gene>
    <name evidence="4" type="ORF">FNK824_LOCUS7122</name>
    <name evidence="3" type="ORF">SEV965_LOCUS1767</name>
</gene>
<protein>
    <submittedName>
        <fullName evidence="3">Uncharacterized protein</fullName>
    </submittedName>
</protein>
<sequence>MQERSTESNNINELELDPNNNSSSRRRRLYFLSSWLDKFERNKLEFYSVIFGISGISLIALGLCIFIIIYITYEYHLINKIDCSIINITHTHVKLCASRRCRIFNYCIPYVCTIVFVRYHYNNFSYESKLFPYNINLNSSCSYEPSSCISRSRIQNEQITFLKTIIFNHSKINQCCLHSLTQQPIICYNYFNSIQYSISITSIIMCFLIGLIFIFIGTITHLHLNNYLKSPYKHEENFLDTILNFHFSNGTIGSVIEKTTPVNYDILTQTISHHNTPSTTKIYPNDNLLLFDIDEENKIFQKECLHFNHQEKIQNEIIRQYQLGNDEIKTILKTIENDFQQQNHLELPKNSIERIKYLLEKIDNLDLYFPTIHKQLSMDQISDSTSLDHHSSPISVSHPHVHFRIK</sequence>